<dbReference type="RefSeq" id="WP_202832445.1">
    <property type="nucleotide sequence ID" value="NZ_JAETWB010000005.1"/>
</dbReference>
<dbReference type="Gene3D" id="1.25.40.10">
    <property type="entry name" value="Tetratricopeptide repeat domain"/>
    <property type="match status" value="1"/>
</dbReference>
<name>A0ABS1U3S0_9PROT</name>
<evidence type="ECO:0000256" key="1">
    <source>
        <dbReference type="PROSITE-ProRule" id="PRU00473"/>
    </source>
</evidence>
<reference evidence="3 4" key="1">
    <citation type="submission" date="2021-01" db="EMBL/GenBank/DDBJ databases">
        <title>Belnapia mucosa sp. nov. and Belnapia arida sp. nov., isolated from the Tabernas Desert (Almeria, Spain).</title>
        <authorList>
            <person name="Molina-Menor E."/>
            <person name="Vidal-Verdu A."/>
            <person name="Calonge A."/>
            <person name="Satari L."/>
            <person name="Pereto J."/>
            <person name="Porcar M."/>
        </authorList>
    </citation>
    <scope>NUCLEOTIDE SEQUENCE [LARGE SCALE GENOMIC DNA]</scope>
    <source>
        <strain evidence="3 4">T18</strain>
    </source>
</reference>
<evidence type="ECO:0000313" key="3">
    <source>
        <dbReference type="EMBL" id="MBL6079200.1"/>
    </source>
</evidence>
<dbReference type="Gene3D" id="3.30.1330.60">
    <property type="entry name" value="OmpA-like domain"/>
    <property type="match status" value="1"/>
</dbReference>
<evidence type="ECO:0000259" key="2">
    <source>
        <dbReference type="PROSITE" id="PS51123"/>
    </source>
</evidence>
<evidence type="ECO:0000313" key="4">
    <source>
        <dbReference type="Proteomes" id="UP000660885"/>
    </source>
</evidence>
<protein>
    <submittedName>
        <fullName evidence="3">OmpA family protein</fullName>
    </submittedName>
</protein>
<keyword evidence="4" id="KW-1185">Reference proteome</keyword>
<dbReference type="EMBL" id="JAETWB010000005">
    <property type="protein sequence ID" value="MBL6079200.1"/>
    <property type="molecule type" value="Genomic_DNA"/>
</dbReference>
<dbReference type="PROSITE" id="PS51123">
    <property type="entry name" value="OMPA_2"/>
    <property type="match status" value="1"/>
</dbReference>
<dbReference type="InterPro" id="IPR011990">
    <property type="entry name" value="TPR-like_helical_dom_sf"/>
</dbReference>
<sequence length="367" mass="40241">MEEAVVRLAEATLAGAKDLPPPPGGRRPLVIDPLIDRASGMETNATRSMVASIENLVRERYPAFELKPFNVTVLDEKPLILLGSITTVTASGSLTNTSGPSSTYRIWAVLGDLQTGTILSHPTAWVRAETVDPTPVRFSSESPVWLDDEAMAAYLRTCAGQPGTPMDPTYLRGLRAQAAVAGAIDAYERNRFDQALALYRQAENEPGGQQARVLNGLYLANWALGRRQEAETAFNEMVNYGLARNRLAVKLLFRPGTSEFVRNPDISAPYPMWLRQIADRVVQRDMCLQIIGHTSVTGSDLLNNRLSLARAQTVRVQLAADKPSLRGRSQAIGRGSREPIVGLGTDDMRDALDRRVEFVPQRCMGLT</sequence>
<dbReference type="SUPFAM" id="SSF103088">
    <property type="entry name" value="OmpA-like"/>
    <property type="match status" value="1"/>
</dbReference>
<keyword evidence="1" id="KW-0472">Membrane</keyword>
<dbReference type="Proteomes" id="UP000660885">
    <property type="component" value="Unassembled WGS sequence"/>
</dbReference>
<proteinExistence type="predicted"/>
<comment type="caution">
    <text evidence="3">The sequence shown here is derived from an EMBL/GenBank/DDBJ whole genome shotgun (WGS) entry which is preliminary data.</text>
</comment>
<accession>A0ABS1U3S0</accession>
<dbReference type="InterPro" id="IPR036737">
    <property type="entry name" value="OmpA-like_sf"/>
</dbReference>
<feature type="domain" description="OmpA-like" evidence="2">
    <location>
        <begin position="240"/>
        <end position="364"/>
    </location>
</feature>
<organism evidence="3 4">
    <name type="scientific">Belnapia arida</name>
    <dbReference type="NCBI Taxonomy" id="2804533"/>
    <lineage>
        <taxon>Bacteria</taxon>
        <taxon>Pseudomonadati</taxon>
        <taxon>Pseudomonadota</taxon>
        <taxon>Alphaproteobacteria</taxon>
        <taxon>Acetobacterales</taxon>
        <taxon>Roseomonadaceae</taxon>
        <taxon>Belnapia</taxon>
    </lineage>
</organism>
<dbReference type="InterPro" id="IPR006665">
    <property type="entry name" value="OmpA-like"/>
</dbReference>
<dbReference type="SUPFAM" id="SSF48452">
    <property type="entry name" value="TPR-like"/>
    <property type="match status" value="1"/>
</dbReference>
<gene>
    <name evidence="3" type="ORF">JMJ56_14370</name>
</gene>